<name>A0A5C5R9Q1_9ACTN</name>
<reference evidence="2 3" key="1">
    <citation type="submission" date="2019-06" db="EMBL/GenBank/DDBJ databases">
        <title>Tsukamurella conjunctivitidis sp. nov., Tsukamurella assacharolytica sp. nov. and Tsukamurella sputae sp. nov. isolated from patients with conjunctivitis, bacteraemia (lymphoma) and respiratory infection (sputum) in Hong Kong.</title>
        <authorList>
            <person name="Teng J.L.L."/>
            <person name="Lee H.H."/>
            <person name="Fong J.Y.H."/>
            <person name="Fok K.M.N."/>
            <person name="Lau S.K.P."/>
            <person name="Woo P.C.Y."/>
        </authorList>
    </citation>
    <scope>NUCLEOTIDE SEQUENCE [LARGE SCALE GENOMIC DNA]</scope>
    <source>
        <strain evidence="2 3">HKU71</strain>
    </source>
</reference>
<dbReference type="EMBL" id="VIGW01000004">
    <property type="protein sequence ID" value="TWS19392.1"/>
    <property type="molecule type" value="Genomic_DNA"/>
</dbReference>
<evidence type="ECO:0000313" key="3">
    <source>
        <dbReference type="Proteomes" id="UP000317291"/>
    </source>
</evidence>
<evidence type="ECO:0000256" key="1">
    <source>
        <dbReference type="SAM" id="MobiDB-lite"/>
    </source>
</evidence>
<comment type="caution">
    <text evidence="2">The sequence shown here is derived from an EMBL/GenBank/DDBJ whole genome shotgun (WGS) entry which is preliminary data.</text>
</comment>
<dbReference type="Proteomes" id="UP000317291">
    <property type="component" value="Unassembled WGS sequence"/>
</dbReference>
<dbReference type="OrthoDB" id="4567705at2"/>
<gene>
    <name evidence="2" type="ORF">FK529_09325</name>
</gene>
<feature type="compositionally biased region" description="Basic and acidic residues" evidence="1">
    <location>
        <begin position="104"/>
        <end position="117"/>
    </location>
</feature>
<evidence type="ECO:0000313" key="2">
    <source>
        <dbReference type="EMBL" id="TWS19392.1"/>
    </source>
</evidence>
<dbReference type="AlphaFoldDB" id="A0A5C5R9Q1"/>
<proteinExistence type="predicted"/>
<organism evidence="2 3">
    <name type="scientific">Tsukamurella asaccharolytica</name>
    <dbReference type="NCBI Taxonomy" id="2592067"/>
    <lineage>
        <taxon>Bacteria</taxon>
        <taxon>Bacillati</taxon>
        <taxon>Actinomycetota</taxon>
        <taxon>Actinomycetes</taxon>
        <taxon>Mycobacteriales</taxon>
        <taxon>Tsukamurellaceae</taxon>
        <taxon>Tsukamurella</taxon>
    </lineage>
</organism>
<sequence>MTKRKPPAGTTGAALTAHYTGWAADEGVQLDPSDVALLERLARATDAVIELDKALSSGVTETGPTGAVKVHPALSARRAEVEQIARLVVLLDRRIEEASAGLDPADRPGVRGVKPFETRGSYGPRSTGTDGTASALPRREHHSRAGGRRPGNGGR</sequence>
<protein>
    <submittedName>
        <fullName evidence="2">P27 family phage terminase small subunit</fullName>
    </submittedName>
</protein>
<feature type="region of interest" description="Disordered" evidence="1">
    <location>
        <begin position="98"/>
        <end position="155"/>
    </location>
</feature>
<keyword evidence="3" id="KW-1185">Reference proteome</keyword>
<dbReference type="RefSeq" id="WP_146560716.1">
    <property type="nucleotide sequence ID" value="NZ_VIGW01000004.1"/>
</dbReference>
<accession>A0A5C5R9Q1</accession>